<evidence type="ECO:0008006" key="4">
    <source>
        <dbReference type="Google" id="ProtNLM"/>
    </source>
</evidence>
<organism evidence="2 3">
    <name type="scientific">Sphaerotilus natans subsp. natans DSM 6575</name>
    <dbReference type="NCBI Taxonomy" id="1286631"/>
    <lineage>
        <taxon>Bacteria</taxon>
        <taxon>Pseudomonadati</taxon>
        <taxon>Pseudomonadota</taxon>
        <taxon>Betaproteobacteria</taxon>
        <taxon>Burkholderiales</taxon>
        <taxon>Sphaerotilaceae</taxon>
        <taxon>Sphaerotilus</taxon>
    </lineage>
</organism>
<gene>
    <name evidence="2" type="ORF">X805_17170</name>
</gene>
<dbReference type="PATRIC" id="fig|1286631.3.peg.1688"/>
<feature type="signal peptide" evidence="1">
    <location>
        <begin position="1"/>
        <end position="35"/>
    </location>
</feature>
<feature type="chain" id="PRO_5001579623" description="DUF2242 domain-containing protein" evidence="1">
    <location>
        <begin position="36"/>
        <end position="206"/>
    </location>
</feature>
<dbReference type="InterPro" id="IPR018718">
    <property type="entry name" value="DUF2242"/>
</dbReference>
<protein>
    <recommendedName>
        <fullName evidence="4">DUF2242 domain-containing protein</fullName>
    </recommendedName>
</protein>
<evidence type="ECO:0000313" key="3">
    <source>
        <dbReference type="Proteomes" id="UP000026714"/>
    </source>
</evidence>
<keyword evidence="3" id="KW-1185">Reference proteome</keyword>
<sequence length="206" mass="21835">MPMTRSFDLPLLRSLAATLALLTALSGCSTSSGGAAAKAKVYLDEAFSNTETFSRVFPSTTASTCEAARRALMSQGYLLGSADRADSVTGRKSFQPQPEVHVQIEFHIVCVPEVRAASLSASEPAANAGDPDDRPSTIAFVSAVQDRYSLRKSSNSASLGVSAIGSVSLPLSSNDDSLVKVASETIPAGEFYDRFFQLVDRYLEVP</sequence>
<proteinExistence type="predicted"/>
<dbReference type="Pfam" id="PF10001">
    <property type="entry name" value="DUF2242"/>
    <property type="match status" value="1"/>
</dbReference>
<name>A0A059KNH7_9BURK</name>
<dbReference type="PROSITE" id="PS51257">
    <property type="entry name" value="PROKAR_LIPOPROTEIN"/>
    <property type="match status" value="1"/>
</dbReference>
<dbReference type="STRING" id="34103.SAMN05421778_103224"/>
<dbReference type="EMBL" id="AZRA01000045">
    <property type="protein sequence ID" value="KDB52653.1"/>
    <property type="molecule type" value="Genomic_DNA"/>
</dbReference>
<evidence type="ECO:0000256" key="1">
    <source>
        <dbReference type="SAM" id="SignalP"/>
    </source>
</evidence>
<dbReference type="eggNOG" id="ENOG5032R5T">
    <property type="taxonomic scope" value="Bacteria"/>
</dbReference>
<reference evidence="2 3" key="1">
    <citation type="journal article" date="2014" name="FEMS Microbiol. Ecol.">
        <title>Sphaerotilus natans encrusted with nanoball-shaped Fe(III) oxide minerals formed by nitrate-reducing mixotrophic Fe(II) oxidation.</title>
        <authorList>
            <person name="Park S."/>
            <person name="Kim D.H."/>
            <person name="Lee J.H."/>
            <person name="Hur H.G."/>
        </authorList>
    </citation>
    <scope>NUCLEOTIDE SEQUENCE [LARGE SCALE GENOMIC DNA]</scope>
    <source>
        <strain evidence="2 3">DSM 6575</strain>
    </source>
</reference>
<comment type="caution">
    <text evidence="2">The sequence shown here is derived from an EMBL/GenBank/DDBJ whole genome shotgun (WGS) entry which is preliminary data.</text>
</comment>
<accession>A0A059KNH7</accession>
<keyword evidence="1" id="KW-0732">Signal</keyword>
<dbReference type="AlphaFoldDB" id="A0A059KNH7"/>
<evidence type="ECO:0000313" key="2">
    <source>
        <dbReference type="EMBL" id="KDB52653.1"/>
    </source>
</evidence>
<dbReference type="Proteomes" id="UP000026714">
    <property type="component" value="Unassembled WGS sequence"/>
</dbReference>